<dbReference type="AlphaFoldDB" id="X1NTH1"/>
<gene>
    <name evidence="1" type="ORF">S06H3_32545</name>
</gene>
<proteinExistence type="predicted"/>
<accession>X1NTH1</accession>
<evidence type="ECO:0000313" key="1">
    <source>
        <dbReference type="EMBL" id="GAI30080.1"/>
    </source>
</evidence>
<name>X1NTH1_9ZZZZ</name>
<sequence length="55" mass="5823">MEMKASTGVLAVNDAVIRSILTANCDCFTLKIDVVIAGARMVSVGNNNNISVIRI</sequence>
<organism evidence="1">
    <name type="scientific">marine sediment metagenome</name>
    <dbReference type="NCBI Taxonomy" id="412755"/>
    <lineage>
        <taxon>unclassified sequences</taxon>
        <taxon>metagenomes</taxon>
        <taxon>ecological metagenomes</taxon>
    </lineage>
</organism>
<reference evidence="1" key="1">
    <citation type="journal article" date="2014" name="Front. Microbiol.">
        <title>High frequency of phylogenetically diverse reductive dehalogenase-homologous genes in deep subseafloor sedimentary metagenomes.</title>
        <authorList>
            <person name="Kawai M."/>
            <person name="Futagami T."/>
            <person name="Toyoda A."/>
            <person name="Takaki Y."/>
            <person name="Nishi S."/>
            <person name="Hori S."/>
            <person name="Arai W."/>
            <person name="Tsubouchi T."/>
            <person name="Morono Y."/>
            <person name="Uchiyama I."/>
            <person name="Ito T."/>
            <person name="Fujiyama A."/>
            <person name="Inagaki F."/>
            <person name="Takami H."/>
        </authorList>
    </citation>
    <scope>NUCLEOTIDE SEQUENCE</scope>
    <source>
        <strain evidence="1">Expedition CK06-06</strain>
    </source>
</reference>
<protein>
    <submittedName>
        <fullName evidence="1">Uncharacterized protein</fullName>
    </submittedName>
</protein>
<dbReference type="EMBL" id="BARV01019360">
    <property type="protein sequence ID" value="GAI30080.1"/>
    <property type="molecule type" value="Genomic_DNA"/>
</dbReference>
<feature type="non-terminal residue" evidence="1">
    <location>
        <position position="55"/>
    </location>
</feature>
<comment type="caution">
    <text evidence="1">The sequence shown here is derived from an EMBL/GenBank/DDBJ whole genome shotgun (WGS) entry which is preliminary data.</text>
</comment>